<dbReference type="OrthoDB" id="3261081at2759"/>
<reference evidence="3" key="2">
    <citation type="submission" date="2015-01" db="EMBL/GenBank/DDBJ databases">
        <title>Evolutionary Origins and Diversification of the Mycorrhizal Mutualists.</title>
        <authorList>
            <consortium name="DOE Joint Genome Institute"/>
            <consortium name="Mycorrhizal Genomics Consortium"/>
            <person name="Kohler A."/>
            <person name="Kuo A."/>
            <person name="Nagy L.G."/>
            <person name="Floudas D."/>
            <person name="Copeland A."/>
            <person name="Barry K.W."/>
            <person name="Cichocki N."/>
            <person name="Veneault-Fourrey C."/>
            <person name="LaButti K."/>
            <person name="Lindquist E.A."/>
            <person name="Lipzen A."/>
            <person name="Lundell T."/>
            <person name="Morin E."/>
            <person name="Murat C."/>
            <person name="Riley R."/>
            <person name="Ohm R."/>
            <person name="Sun H."/>
            <person name="Tunlid A."/>
            <person name="Henrissat B."/>
            <person name="Grigoriev I.V."/>
            <person name="Hibbett D.S."/>
            <person name="Martin F."/>
        </authorList>
    </citation>
    <scope>NUCLEOTIDE SEQUENCE [LARGE SCALE GENOMIC DNA]</scope>
    <source>
        <strain evidence="3">UH-Slu-Lm8-n1</strain>
    </source>
</reference>
<protein>
    <submittedName>
        <fullName evidence="2">Unplaced genomic scaffold CY34scaffold_30, whole genome shotgun sequence</fullName>
    </submittedName>
</protein>
<evidence type="ECO:0000256" key="1">
    <source>
        <dbReference type="SAM" id="MobiDB-lite"/>
    </source>
</evidence>
<proteinExistence type="predicted"/>
<organism evidence="2 3">
    <name type="scientific">Suillus luteus UH-Slu-Lm8-n1</name>
    <dbReference type="NCBI Taxonomy" id="930992"/>
    <lineage>
        <taxon>Eukaryota</taxon>
        <taxon>Fungi</taxon>
        <taxon>Dikarya</taxon>
        <taxon>Basidiomycota</taxon>
        <taxon>Agaricomycotina</taxon>
        <taxon>Agaricomycetes</taxon>
        <taxon>Agaricomycetidae</taxon>
        <taxon>Boletales</taxon>
        <taxon>Suillineae</taxon>
        <taxon>Suillaceae</taxon>
        <taxon>Suillus</taxon>
    </lineage>
</organism>
<dbReference type="EMBL" id="KN835161">
    <property type="protein sequence ID" value="KIK46292.1"/>
    <property type="molecule type" value="Genomic_DNA"/>
</dbReference>
<feature type="region of interest" description="Disordered" evidence="1">
    <location>
        <begin position="42"/>
        <end position="62"/>
    </location>
</feature>
<dbReference type="InParanoid" id="A0A0D0BJY4"/>
<evidence type="ECO:0000313" key="2">
    <source>
        <dbReference type="EMBL" id="KIK46292.1"/>
    </source>
</evidence>
<gene>
    <name evidence="2" type="ORF">CY34DRAFT_800643</name>
</gene>
<dbReference type="HOGENOM" id="CLU_119113_1_0_1"/>
<keyword evidence="3" id="KW-1185">Reference proteome</keyword>
<dbReference type="AlphaFoldDB" id="A0A0D0BJY4"/>
<dbReference type="Proteomes" id="UP000054485">
    <property type="component" value="Unassembled WGS sequence"/>
</dbReference>
<accession>A0A0D0BJY4</accession>
<reference evidence="2 3" key="1">
    <citation type="submission" date="2014-04" db="EMBL/GenBank/DDBJ databases">
        <authorList>
            <consortium name="DOE Joint Genome Institute"/>
            <person name="Kuo A."/>
            <person name="Ruytinx J."/>
            <person name="Rineau F."/>
            <person name="Colpaert J."/>
            <person name="Kohler A."/>
            <person name="Nagy L.G."/>
            <person name="Floudas D."/>
            <person name="Copeland A."/>
            <person name="Barry K.W."/>
            <person name="Cichocki N."/>
            <person name="Veneault-Fourrey C."/>
            <person name="LaButti K."/>
            <person name="Lindquist E.A."/>
            <person name="Lipzen A."/>
            <person name="Lundell T."/>
            <person name="Morin E."/>
            <person name="Murat C."/>
            <person name="Sun H."/>
            <person name="Tunlid A."/>
            <person name="Henrissat B."/>
            <person name="Grigoriev I.V."/>
            <person name="Hibbett D.S."/>
            <person name="Martin F."/>
            <person name="Nordberg H.P."/>
            <person name="Cantor M.N."/>
            <person name="Hua S.X."/>
        </authorList>
    </citation>
    <scope>NUCLEOTIDE SEQUENCE [LARGE SCALE GENOMIC DNA]</scope>
    <source>
        <strain evidence="2 3">UH-Slu-Lm8-n1</strain>
    </source>
</reference>
<sequence length="172" mass="19385">MTFKDILSPPTIMVQVCTRAFTDFCHNHLAIQIHHAHKSHALDTERVESSSGPARTHPRLADLKPTTVGPRVEHKDEFTCKGGVDAGRLVNLARKGLYSTAKEMGGNVLLEEKWDCEIRYPRSQRRDQFKVTIHYSATVARSCWPDAQKPVEIEAAKGIKGLMTVIDRHPEF</sequence>
<name>A0A0D0BJY4_9AGAM</name>
<dbReference type="STRING" id="930992.A0A0D0BJY4"/>
<evidence type="ECO:0000313" key="3">
    <source>
        <dbReference type="Proteomes" id="UP000054485"/>
    </source>
</evidence>